<evidence type="ECO:0000313" key="13">
    <source>
        <dbReference type="Ensembl" id="ENSECAP00000071334.1"/>
    </source>
</evidence>
<dbReference type="Pfam" id="PF01066">
    <property type="entry name" value="CDP-OH_P_transf"/>
    <property type="match status" value="1"/>
</dbReference>
<sequence>MMTIGLALVLGNLIIEVDLHIAPGVFALARLADLLDGFIKERKKQGQSKISFGTCSNHLLIKILIGILYVHLSYADLTPVPLTGMIISRDAVLTAAVFYVRYQTLPTPQTLSKRSSPRSATARLKLTFITPVFDCADSIYLQIQWIFIVFTTVASAYSYYHYGQKTVQVIKGRRNSALVVSEEAVYIIGGWWTSPRVSLAWCSA</sequence>
<evidence type="ECO:0000313" key="14">
    <source>
        <dbReference type="Proteomes" id="UP000002281"/>
    </source>
</evidence>
<dbReference type="EC" id="2.7.8.41" evidence="10"/>
<dbReference type="PANTHER" id="PTHR14269">
    <property type="entry name" value="CDP-DIACYLGLYCEROL--GLYCEROL-3-PHOSPHATE 3-PHOSPHATIDYLTRANSFERASE-RELATED"/>
    <property type="match status" value="1"/>
</dbReference>
<comment type="catalytic activity">
    <reaction evidence="11">
        <text>a CDP-1,2-diacyl-sn-glycerol + a 1,2-diacyl-sn-glycero-3-phospho-(1'-sn-glycerol) = a cardiolipin + CMP + H(+)</text>
        <dbReference type="Rhea" id="RHEA:32931"/>
        <dbReference type="ChEBI" id="CHEBI:15378"/>
        <dbReference type="ChEBI" id="CHEBI:58332"/>
        <dbReference type="ChEBI" id="CHEBI:60377"/>
        <dbReference type="ChEBI" id="CHEBI:62237"/>
        <dbReference type="ChEBI" id="CHEBI:64716"/>
        <dbReference type="EC" id="2.7.8.41"/>
    </reaction>
</comment>
<dbReference type="AlphaFoldDB" id="A0A9L0SBE0"/>
<protein>
    <recommendedName>
        <fullName evidence="10">cardiolipin synthase (CMP-forming)</fullName>
        <ecNumber evidence="10">2.7.8.41</ecNumber>
    </recommendedName>
</protein>
<evidence type="ECO:0000256" key="1">
    <source>
        <dbReference type="ARBA" id="ARBA00004141"/>
    </source>
</evidence>
<evidence type="ECO:0000256" key="11">
    <source>
        <dbReference type="ARBA" id="ARBA00047433"/>
    </source>
</evidence>
<keyword evidence="14" id="KW-1185">Reference proteome</keyword>
<accession>A0A9L0SBE0</accession>
<keyword evidence="9" id="KW-1208">Phospholipid metabolism</keyword>
<dbReference type="Ensembl" id="ENSECAT00000144077.1">
    <property type="protein sequence ID" value="ENSECAP00000071334.1"/>
    <property type="gene ID" value="ENSECAG00000051256.1"/>
</dbReference>
<reference evidence="13" key="2">
    <citation type="submission" date="2025-08" db="UniProtKB">
        <authorList>
            <consortium name="Ensembl"/>
        </authorList>
    </citation>
    <scope>IDENTIFICATION</scope>
    <source>
        <strain evidence="13">Thoroughbred</strain>
    </source>
</reference>
<dbReference type="PANTHER" id="PTHR14269:SF60">
    <property type="entry name" value="CARDIOLIPIN SYNTHASE (CMP-FORMING)"/>
    <property type="match status" value="1"/>
</dbReference>
<dbReference type="Gene3D" id="1.20.120.1760">
    <property type="match status" value="1"/>
</dbReference>
<keyword evidence="8" id="KW-0594">Phospholipid biosynthesis</keyword>
<name>A0A9L0SBE0_HORSE</name>
<evidence type="ECO:0000256" key="12">
    <source>
        <dbReference type="SAM" id="Phobius"/>
    </source>
</evidence>
<organism evidence="13 14">
    <name type="scientific">Equus caballus</name>
    <name type="common">Horse</name>
    <dbReference type="NCBI Taxonomy" id="9796"/>
    <lineage>
        <taxon>Eukaryota</taxon>
        <taxon>Metazoa</taxon>
        <taxon>Chordata</taxon>
        <taxon>Craniata</taxon>
        <taxon>Vertebrata</taxon>
        <taxon>Euteleostomi</taxon>
        <taxon>Mammalia</taxon>
        <taxon>Eutheria</taxon>
        <taxon>Laurasiatheria</taxon>
        <taxon>Perissodactyla</taxon>
        <taxon>Equidae</taxon>
        <taxon>Equus</taxon>
    </lineage>
</organism>
<keyword evidence="4 12" id="KW-0812">Transmembrane</keyword>
<comment type="subcellular location">
    <subcellularLocation>
        <location evidence="1">Membrane</location>
        <topology evidence="1">Multi-pass membrane protein</topology>
    </subcellularLocation>
</comment>
<dbReference type="InterPro" id="IPR043130">
    <property type="entry name" value="CDP-OH_PTrfase_TM_dom"/>
</dbReference>
<keyword evidence="5 12" id="KW-1133">Transmembrane helix</keyword>
<keyword evidence="7 12" id="KW-0472">Membrane</keyword>
<dbReference type="InterPro" id="IPR050324">
    <property type="entry name" value="CDP-alcohol_PTase-I"/>
</dbReference>
<evidence type="ECO:0000256" key="7">
    <source>
        <dbReference type="ARBA" id="ARBA00023136"/>
    </source>
</evidence>
<dbReference type="InterPro" id="IPR000462">
    <property type="entry name" value="CDP-OH_P_trans"/>
</dbReference>
<dbReference type="GO" id="GO:0043337">
    <property type="term" value="F:cardiolipin synthase (CMP-forming)"/>
    <property type="evidence" value="ECO:0007669"/>
    <property type="project" value="UniProtKB-EC"/>
</dbReference>
<dbReference type="GO" id="GO:0016020">
    <property type="term" value="C:membrane"/>
    <property type="evidence" value="ECO:0007669"/>
    <property type="project" value="UniProtKB-SubCell"/>
</dbReference>
<feature type="transmembrane region" description="Helical" evidence="12">
    <location>
        <begin position="50"/>
        <end position="72"/>
    </location>
</feature>
<reference evidence="13 14" key="1">
    <citation type="journal article" date="2009" name="Science">
        <title>Genome sequence, comparative analysis, and population genetics of the domestic horse.</title>
        <authorList>
            <consortium name="Broad Institute Genome Sequencing Platform"/>
            <consortium name="Broad Institute Whole Genome Assembly Team"/>
            <person name="Wade C.M."/>
            <person name="Giulotto E."/>
            <person name="Sigurdsson S."/>
            <person name="Zoli M."/>
            <person name="Gnerre S."/>
            <person name="Imsland F."/>
            <person name="Lear T.L."/>
            <person name="Adelson D.L."/>
            <person name="Bailey E."/>
            <person name="Bellone R.R."/>
            <person name="Bloecker H."/>
            <person name="Distl O."/>
            <person name="Edgar R.C."/>
            <person name="Garber M."/>
            <person name="Leeb T."/>
            <person name="Mauceli E."/>
            <person name="MacLeod J.N."/>
            <person name="Penedo M.C.T."/>
            <person name="Raison J.M."/>
            <person name="Sharpe T."/>
            <person name="Vogel J."/>
            <person name="Andersson L."/>
            <person name="Antczak D.F."/>
            <person name="Biagi T."/>
            <person name="Binns M.M."/>
            <person name="Chowdhary B.P."/>
            <person name="Coleman S.J."/>
            <person name="Della Valle G."/>
            <person name="Fryc S."/>
            <person name="Guerin G."/>
            <person name="Hasegawa T."/>
            <person name="Hill E.W."/>
            <person name="Jurka J."/>
            <person name="Kiialainen A."/>
            <person name="Lindgren G."/>
            <person name="Liu J."/>
            <person name="Magnani E."/>
            <person name="Mickelson J.R."/>
            <person name="Murray J."/>
            <person name="Nergadze S.G."/>
            <person name="Onofrio R."/>
            <person name="Pedroni S."/>
            <person name="Piras M.F."/>
            <person name="Raudsepp T."/>
            <person name="Rocchi M."/>
            <person name="Roeed K.H."/>
            <person name="Ryder O.A."/>
            <person name="Searle S."/>
            <person name="Skow L."/>
            <person name="Swinburne J.E."/>
            <person name="Syvaenen A.C."/>
            <person name="Tozaki T."/>
            <person name="Valberg S.J."/>
            <person name="Vaudin M."/>
            <person name="White J.R."/>
            <person name="Zody M.C."/>
            <person name="Lander E.S."/>
            <person name="Lindblad-Toh K."/>
        </authorList>
    </citation>
    <scope>NUCLEOTIDE SEQUENCE [LARGE SCALE GENOMIC DNA]</scope>
    <source>
        <strain evidence="13 14">Thoroughbred</strain>
    </source>
</reference>
<evidence type="ECO:0000256" key="6">
    <source>
        <dbReference type="ARBA" id="ARBA00023098"/>
    </source>
</evidence>
<evidence type="ECO:0000256" key="3">
    <source>
        <dbReference type="ARBA" id="ARBA00022679"/>
    </source>
</evidence>
<keyword evidence="2" id="KW-0444">Lipid biosynthesis</keyword>
<evidence type="ECO:0000256" key="8">
    <source>
        <dbReference type="ARBA" id="ARBA00023209"/>
    </source>
</evidence>
<reference evidence="13" key="3">
    <citation type="submission" date="2025-09" db="UniProtKB">
        <authorList>
            <consortium name="Ensembl"/>
        </authorList>
    </citation>
    <scope>IDENTIFICATION</scope>
    <source>
        <strain evidence="13">Thoroughbred</strain>
    </source>
</reference>
<keyword evidence="3" id="KW-0808">Transferase</keyword>
<dbReference type="GO" id="GO:0008654">
    <property type="term" value="P:phospholipid biosynthetic process"/>
    <property type="evidence" value="ECO:0007669"/>
    <property type="project" value="UniProtKB-KW"/>
</dbReference>
<dbReference type="Proteomes" id="UP000002281">
    <property type="component" value="Chromosome 11"/>
</dbReference>
<feature type="transmembrane region" description="Helical" evidence="12">
    <location>
        <begin position="139"/>
        <end position="160"/>
    </location>
</feature>
<keyword evidence="6" id="KW-0443">Lipid metabolism</keyword>
<evidence type="ECO:0000256" key="4">
    <source>
        <dbReference type="ARBA" id="ARBA00022692"/>
    </source>
</evidence>
<evidence type="ECO:0000256" key="2">
    <source>
        <dbReference type="ARBA" id="ARBA00022516"/>
    </source>
</evidence>
<evidence type="ECO:0000256" key="5">
    <source>
        <dbReference type="ARBA" id="ARBA00022989"/>
    </source>
</evidence>
<evidence type="ECO:0000256" key="10">
    <source>
        <dbReference type="ARBA" id="ARBA00039001"/>
    </source>
</evidence>
<evidence type="ECO:0000256" key="9">
    <source>
        <dbReference type="ARBA" id="ARBA00023264"/>
    </source>
</evidence>
<proteinExistence type="predicted"/>